<dbReference type="AlphaFoldDB" id="A0A5B7HC43"/>
<evidence type="ECO:0000313" key="1">
    <source>
        <dbReference type="EMBL" id="MPC66528.1"/>
    </source>
</evidence>
<gene>
    <name evidence="1" type="ORF">E2C01_060677</name>
</gene>
<organism evidence="1 2">
    <name type="scientific">Portunus trituberculatus</name>
    <name type="common">Swimming crab</name>
    <name type="synonym">Neptunus trituberculatus</name>
    <dbReference type="NCBI Taxonomy" id="210409"/>
    <lineage>
        <taxon>Eukaryota</taxon>
        <taxon>Metazoa</taxon>
        <taxon>Ecdysozoa</taxon>
        <taxon>Arthropoda</taxon>
        <taxon>Crustacea</taxon>
        <taxon>Multicrustacea</taxon>
        <taxon>Malacostraca</taxon>
        <taxon>Eumalacostraca</taxon>
        <taxon>Eucarida</taxon>
        <taxon>Decapoda</taxon>
        <taxon>Pleocyemata</taxon>
        <taxon>Brachyura</taxon>
        <taxon>Eubrachyura</taxon>
        <taxon>Portunoidea</taxon>
        <taxon>Portunidae</taxon>
        <taxon>Portuninae</taxon>
        <taxon>Portunus</taxon>
    </lineage>
</organism>
<reference evidence="1 2" key="1">
    <citation type="submission" date="2019-05" db="EMBL/GenBank/DDBJ databases">
        <title>Another draft genome of Portunus trituberculatus and its Hox gene families provides insights of decapod evolution.</title>
        <authorList>
            <person name="Jeong J.-H."/>
            <person name="Song I."/>
            <person name="Kim S."/>
            <person name="Choi T."/>
            <person name="Kim D."/>
            <person name="Ryu S."/>
            <person name="Kim W."/>
        </authorList>
    </citation>
    <scope>NUCLEOTIDE SEQUENCE [LARGE SCALE GENOMIC DNA]</scope>
    <source>
        <tissue evidence="1">Muscle</tissue>
    </source>
</reference>
<accession>A0A5B7HC43</accession>
<dbReference type="EMBL" id="VSRR010024883">
    <property type="protein sequence ID" value="MPC66528.1"/>
    <property type="molecule type" value="Genomic_DNA"/>
</dbReference>
<name>A0A5B7HC43_PORTR</name>
<dbReference type="Proteomes" id="UP000324222">
    <property type="component" value="Unassembled WGS sequence"/>
</dbReference>
<keyword evidence="2" id="KW-1185">Reference proteome</keyword>
<protein>
    <submittedName>
        <fullName evidence="1">Uncharacterized protein</fullName>
    </submittedName>
</protein>
<evidence type="ECO:0000313" key="2">
    <source>
        <dbReference type="Proteomes" id="UP000324222"/>
    </source>
</evidence>
<sequence>MAGRERRHRSISVKTKRWINLRRTESHTQFTPGIYDASPGQRTCFWVSVSFGWEYSCLDAPARRLSTGKKGLSGRRGGNAPRR</sequence>
<comment type="caution">
    <text evidence="1">The sequence shown here is derived from an EMBL/GenBank/DDBJ whole genome shotgun (WGS) entry which is preliminary data.</text>
</comment>
<proteinExistence type="predicted"/>